<dbReference type="EMBL" id="VSWD01000007">
    <property type="protein sequence ID" value="KAK3097818.1"/>
    <property type="molecule type" value="Genomic_DNA"/>
</dbReference>
<name>A0AA88YET8_PINIB</name>
<comment type="cofactor">
    <cofactor evidence="2">
        <name>Mg(2+)</name>
        <dbReference type="ChEBI" id="CHEBI:18420"/>
    </cofactor>
</comment>
<evidence type="ECO:0000256" key="10">
    <source>
        <dbReference type="ARBA" id="ARBA00055812"/>
    </source>
</evidence>
<evidence type="ECO:0000256" key="1">
    <source>
        <dbReference type="ARBA" id="ARBA00001936"/>
    </source>
</evidence>
<dbReference type="Proteomes" id="UP001186944">
    <property type="component" value="Unassembled WGS sequence"/>
</dbReference>
<comment type="caution">
    <text evidence="17">The sequence shown here is derived from an EMBL/GenBank/DDBJ whole genome shotgun (WGS) entry which is preliminary data.</text>
</comment>
<gene>
    <name evidence="17" type="ORF">FSP39_013474</name>
</gene>
<accession>A0AA88YET8</accession>
<evidence type="ECO:0000256" key="4">
    <source>
        <dbReference type="ARBA" id="ARBA00022723"/>
    </source>
</evidence>
<dbReference type="SUPFAM" id="SSF55811">
    <property type="entry name" value="Nudix"/>
    <property type="match status" value="1"/>
</dbReference>
<evidence type="ECO:0000256" key="6">
    <source>
        <dbReference type="ARBA" id="ARBA00022842"/>
    </source>
</evidence>
<evidence type="ECO:0000256" key="13">
    <source>
        <dbReference type="ARBA" id="ARBA00076736"/>
    </source>
</evidence>
<sequence>MNTSSTRHERPKVGVGVFVFHKDYPNCVLLGVRKNISGDGKYALPGGHLEFGEEWTDCGQREVLEETGLTLTNMKYCTAVNGIVRSENYHYVTLFVQGEVDTSVKSEPENLEPDKCQGWEWRRWDDFPPPDSLFCPLRVVRQQGYNPFLTSQSN</sequence>
<dbReference type="GO" id="GO:0008413">
    <property type="term" value="F:8-oxo-7,8-dihydroguanosine triphosphate pyrophosphatase activity"/>
    <property type="evidence" value="ECO:0007669"/>
    <property type="project" value="UniProtKB-ARBA"/>
</dbReference>
<keyword evidence="4" id="KW-0479">Metal-binding</keyword>
<feature type="domain" description="Nudix hydrolase" evidence="16">
    <location>
        <begin position="10"/>
        <end position="145"/>
    </location>
</feature>
<comment type="subunit">
    <text evidence="11">Homodimer. Interacts with PCNA; interaction is disrupted in response to UV irradiation.</text>
</comment>
<dbReference type="GO" id="GO:0035539">
    <property type="term" value="F:8-oxo-7,8-dihydrodeoxyguanosine triphosphate pyrophosphatase activity"/>
    <property type="evidence" value="ECO:0007669"/>
    <property type="project" value="TreeGrafter"/>
</dbReference>
<dbReference type="GO" id="GO:0006203">
    <property type="term" value="P:dGTP catabolic process"/>
    <property type="evidence" value="ECO:0007669"/>
    <property type="project" value="TreeGrafter"/>
</dbReference>
<dbReference type="Gene3D" id="3.90.79.10">
    <property type="entry name" value="Nucleoside Triphosphate Pyrophosphohydrolase"/>
    <property type="match status" value="1"/>
</dbReference>
<dbReference type="AlphaFoldDB" id="A0AA88YET8"/>
<comment type="catalytic activity">
    <reaction evidence="9">
        <text>a ribonucleoside 5'-triphosphate + H2O = a ribonucleoside 5'-phosphate + diphosphate + H(+)</text>
        <dbReference type="Rhea" id="RHEA:23996"/>
        <dbReference type="ChEBI" id="CHEBI:15377"/>
        <dbReference type="ChEBI" id="CHEBI:15378"/>
        <dbReference type="ChEBI" id="CHEBI:33019"/>
        <dbReference type="ChEBI" id="CHEBI:58043"/>
        <dbReference type="ChEBI" id="CHEBI:61557"/>
        <dbReference type="EC" id="3.6.1.9"/>
    </reaction>
</comment>
<dbReference type="PANTHER" id="PTHR16099:SF5">
    <property type="entry name" value="NUCLEOTIDE TRIPHOSPHATE DIPHOSPHATASE NUDT15"/>
    <property type="match status" value="1"/>
</dbReference>
<dbReference type="Pfam" id="PF00293">
    <property type="entry name" value="NUDIX"/>
    <property type="match status" value="1"/>
</dbReference>
<evidence type="ECO:0000256" key="5">
    <source>
        <dbReference type="ARBA" id="ARBA00022801"/>
    </source>
</evidence>
<evidence type="ECO:0000256" key="12">
    <source>
        <dbReference type="ARBA" id="ARBA00070687"/>
    </source>
</evidence>
<comment type="similarity">
    <text evidence="3">Belongs to the Nudix hydrolase family.</text>
</comment>
<dbReference type="GO" id="GO:0046872">
    <property type="term" value="F:metal ion binding"/>
    <property type="evidence" value="ECO:0007669"/>
    <property type="project" value="UniProtKB-KW"/>
</dbReference>
<evidence type="ECO:0000256" key="15">
    <source>
        <dbReference type="ARBA" id="ARBA00080476"/>
    </source>
</evidence>
<evidence type="ECO:0000256" key="2">
    <source>
        <dbReference type="ARBA" id="ARBA00001946"/>
    </source>
</evidence>
<evidence type="ECO:0000256" key="8">
    <source>
        <dbReference type="ARBA" id="ARBA00036546"/>
    </source>
</evidence>
<comment type="function">
    <text evidence="10">May catalyze the hydrolysis of nucleoside triphosphates including dGTP, dTTP, dCTP, their oxidized forms like 8-oxo-dGTP and the prodrug thiopurine derivatives 6-thio-dGTP and 6-thio-GTP. Could also catalyze the hydrolysis of some nucleoside diphosphate derivatives. Hydrolyzes oxidized nucleosides triphosphates like 8-oxo-dGTP in vitro, but the specificity and efficiency towards these substrates are low. Therefore, the potential in vivo sanitizing role of this enzyme, that would consist in removing oxidatively damaged forms of nucleosides to prevent their incorporation into DNA, is unclear. Through the hydrolysis of thioguanosine triphosphates may participate in the catabolism of thiopurine drugs. May also have a role in DNA synthesis and cell cycle progression by stabilizing PCNA. Exhibits decapping activity towards dpCoA-capped RNAs in vitro.</text>
</comment>
<protein>
    <recommendedName>
        <fullName evidence="12">Nucleotide triphosphate diphosphatase NUDT15</fullName>
    </recommendedName>
    <alternativeName>
        <fullName evidence="13">MutT homolog 2</fullName>
    </alternativeName>
    <alternativeName>
        <fullName evidence="15">Nucleoside diphosphate-linked moiety X motif 15</fullName>
    </alternativeName>
    <alternativeName>
        <fullName evidence="14">Nucleoside diphosphate-linked to another moiety X hydrolase 15</fullName>
    </alternativeName>
</protein>
<dbReference type="GO" id="GO:0006950">
    <property type="term" value="P:response to stress"/>
    <property type="evidence" value="ECO:0007669"/>
    <property type="project" value="UniProtKB-ARBA"/>
</dbReference>
<evidence type="ECO:0000259" key="16">
    <source>
        <dbReference type="PROSITE" id="PS51462"/>
    </source>
</evidence>
<reference evidence="17" key="1">
    <citation type="submission" date="2019-08" db="EMBL/GenBank/DDBJ databases">
        <title>The improved chromosome-level genome for the pearl oyster Pinctada fucata martensii using PacBio sequencing and Hi-C.</title>
        <authorList>
            <person name="Zheng Z."/>
        </authorList>
    </citation>
    <scope>NUCLEOTIDE SEQUENCE</scope>
    <source>
        <strain evidence="17">ZZ-2019</strain>
        <tissue evidence="17">Adductor muscle</tissue>
    </source>
</reference>
<keyword evidence="18" id="KW-1185">Reference proteome</keyword>
<dbReference type="InterPro" id="IPR000086">
    <property type="entry name" value="NUDIX_hydrolase_dom"/>
</dbReference>
<organism evidence="17 18">
    <name type="scientific">Pinctada imbricata</name>
    <name type="common">Atlantic pearl-oyster</name>
    <name type="synonym">Pinctada martensii</name>
    <dbReference type="NCBI Taxonomy" id="66713"/>
    <lineage>
        <taxon>Eukaryota</taxon>
        <taxon>Metazoa</taxon>
        <taxon>Spiralia</taxon>
        <taxon>Lophotrochozoa</taxon>
        <taxon>Mollusca</taxon>
        <taxon>Bivalvia</taxon>
        <taxon>Autobranchia</taxon>
        <taxon>Pteriomorphia</taxon>
        <taxon>Pterioida</taxon>
        <taxon>Pterioidea</taxon>
        <taxon>Pteriidae</taxon>
        <taxon>Pinctada</taxon>
    </lineage>
</organism>
<evidence type="ECO:0000256" key="14">
    <source>
        <dbReference type="ARBA" id="ARBA00077398"/>
    </source>
</evidence>
<dbReference type="PROSITE" id="PS51462">
    <property type="entry name" value="NUDIX"/>
    <property type="match status" value="1"/>
</dbReference>
<comment type="cofactor">
    <cofactor evidence="1">
        <name>Mn(2+)</name>
        <dbReference type="ChEBI" id="CHEBI:29035"/>
    </cofactor>
</comment>
<evidence type="ECO:0000256" key="3">
    <source>
        <dbReference type="ARBA" id="ARBA00005582"/>
    </source>
</evidence>
<dbReference type="PANTHER" id="PTHR16099">
    <property type="entry name" value="8-OXO-DGTP DIPHOSPHATES NUDT15"/>
    <property type="match status" value="1"/>
</dbReference>
<keyword evidence="5" id="KW-0378">Hydrolase</keyword>
<keyword evidence="6" id="KW-0460">Magnesium</keyword>
<proteinExistence type="inferred from homology"/>
<evidence type="ECO:0000256" key="7">
    <source>
        <dbReference type="ARBA" id="ARBA00023211"/>
    </source>
</evidence>
<evidence type="ECO:0000313" key="17">
    <source>
        <dbReference type="EMBL" id="KAK3097818.1"/>
    </source>
</evidence>
<comment type="catalytic activity">
    <reaction evidence="8">
        <text>a 2'-deoxyribonucleoside 5'-triphosphate + H2O = a 2'-deoxyribonucleoside 5'-phosphate + diphosphate + H(+)</text>
        <dbReference type="Rhea" id="RHEA:44644"/>
        <dbReference type="ChEBI" id="CHEBI:15377"/>
        <dbReference type="ChEBI" id="CHEBI:15378"/>
        <dbReference type="ChEBI" id="CHEBI:33019"/>
        <dbReference type="ChEBI" id="CHEBI:61560"/>
        <dbReference type="ChEBI" id="CHEBI:65317"/>
        <dbReference type="EC" id="3.6.1.9"/>
    </reaction>
</comment>
<dbReference type="InterPro" id="IPR015797">
    <property type="entry name" value="NUDIX_hydrolase-like_dom_sf"/>
</dbReference>
<dbReference type="GO" id="GO:0005829">
    <property type="term" value="C:cytosol"/>
    <property type="evidence" value="ECO:0007669"/>
    <property type="project" value="TreeGrafter"/>
</dbReference>
<keyword evidence="7" id="KW-0464">Manganese</keyword>
<evidence type="ECO:0000256" key="11">
    <source>
        <dbReference type="ARBA" id="ARBA00062087"/>
    </source>
</evidence>
<evidence type="ECO:0000256" key="9">
    <source>
        <dbReference type="ARBA" id="ARBA00036800"/>
    </source>
</evidence>
<dbReference type="CDD" id="cd04678">
    <property type="entry name" value="NUDIX_MTH2_Nudt15"/>
    <property type="match status" value="1"/>
</dbReference>
<dbReference type="FunFam" id="3.90.79.10:FF:000034">
    <property type="entry name" value="Nucleotide triphosphate diphosphatase NUDT15"/>
    <property type="match status" value="1"/>
</dbReference>
<evidence type="ECO:0000313" key="18">
    <source>
        <dbReference type="Proteomes" id="UP001186944"/>
    </source>
</evidence>